<dbReference type="InterPro" id="IPR000537">
    <property type="entry name" value="UbiA_prenyltransferase"/>
</dbReference>
<feature type="transmembrane region" description="Helical" evidence="5">
    <location>
        <begin position="27"/>
        <end position="49"/>
    </location>
</feature>
<evidence type="ECO:0000256" key="5">
    <source>
        <dbReference type="SAM" id="Phobius"/>
    </source>
</evidence>
<keyword evidence="4 5" id="KW-0472">Membrane</keyword>
<dbReference type="PANTHER" id="PTHR42723:SF1">
    <property type="entry name" value="CHLOROPHYLL SYNTHASE, CHLOROPLASTIC"/>
    <property type="match status" value="1"/>
</dbReference>
<feature type="transmembrane region" description="Helical" evidence="5">
    <location>
        <begin position="233"/>
        <end position="253"/>
    </location>
</feature>
<evidence type="ECO:0008006" key="8">
    <source>
        <dbReference type="Google" id="ProtNLM"/>
    </source>
</evidence>
<feature type="transmembrane region" description="Helical" evidence="5">
    <location>
        <begin position="259"/>
        <end position="278"/>
    </location>
</feature>
<evidence type="ECO:0000256" key="4">
    <source>
        <dbReference type="ARBA" id="ARBA00023136"/>
    </source>
</evidence>
<keyword evidence="2 5" id="KW-0812">Transmembrane</keyword>
<organism evidence="6 7">
    <name type="scientific">Streptacidiphilus pinicola</name>
    <dbReference type="NCBI Taxonomy" id="2219663"/>
    <lineage>
        <taxon>Bacteria</taxon>
        <taxon>Bacillati</taxon>
        <taxon>Actinomycetota</taxon>
        <taxon>Actinomycetes</taxon>
        <taxon>Kitasatosporales</taxon>
        <taxon>Streptomycetaceae</taxon>
        <taxon>Streptacidiphilus</taxon>
    </lineage>
</organism>
<sequence length="313" mass="32504">MAEFIGAPWSVIGDPSGRTKLRRLARAAWLCLMEARPVVQVVFVLRYVVGVGLAIDQPVNLLHVALGALAWWCAIVFAYLINGVMDVEEDRHNGSRRPIARGDLALPTAGVFTAALALAALGIAWCVPGLVGWVAVFLALGWAYSASPFAAKRHSTSCAIVVFGLGWTSYAAGVTAAGGDMGSAVPVVFASVMAAWMALVGAVVKDLGDAEGDAAAGRRTFAATRGPQAATRLALLGAVLVGGGAPVAAAIWAPEAVPGAAVLTVGAAWVTVECRRLRRSKQGDRGARRSAYRAFMLTQYAANAVMLVVLATH</sequence>
<dbReference type="GO" id="GO:0016765">
    <property type="term" value="F:transferase activity, transferring alkyl or aryl (other than methyl) groups"/>
    <property type="evidence" value="ECO:0007669"/>
    <property type="project" value="InterPro"/>
</dbReference>
<feature type="transmembrane region" description="Helical" evidence="5">
    <location>
        <begin position="131"/>
        <end position="151"/>
    </location>
</feature>
<dbReference type="EMBL" id="QKYN01000028">
    <property type="protein sequence ID" value="RAG86339.1"/>
    <property type="molecule type" value="Genomic_DNA"/>
</dbReference>
<dbReference type="InterPro" id="IPR050475">
    <property type="entry name" value="Prenyltransferase_related"/>
</dbReference>
<dbReference type="OrthoDB" id="4545177at2"/>
<keyword evidence="3 5" id="KW-1133">Transmembrane helix</keyword>
<dbReference type="Proteomes" id="UP000248889">
    <property type="component" value="Unassembled WGS sequence"/>
</dbReference>
<feature type="transmembrane region" description="Helical" evidence="5">
    <location>
        <begin position="184"/>
        <end position="204"/>
    </location>
</feature>
<protein>
    <recommendedName>
        <fullName evidence="8">Homogenitisate phytyltransferase</fullName>
    </recommendedName>
</protein>
<dbReference type="AlphaFoldDB" id="A0A2X0KGY2"/>
<evidence type="ECO:0000313" key="7">
    <source>
        <dbReference type="Proteomes" id="UP000248889"/>
    </source>
</evidence>
<dbReference type="PANTHER" id="PTHR42723">
    <property type="entry name" value="CHLOROPHYLL SYNTHASE"/>
    <property type="match status" value="1"/>
</dbReference>
<name>A0A2X0KGY2_9ACTN</name>
<dbReference type="GO" id="GO:0016020">
    <property type="term" value="C:membrane"/>
    <property type="evidence" value="ECO:0007669"/>
    <property type="project" value="UniProtKB-SubCell"/>
</dbReference>
<dbReference type="RefSeq" id="WP_111499939.1">
    <property type="nucleotide sequence ID" value="NZ_QKYN01000028.1"/>
</dbReference>
<feature type="transmembrane region" description="Helical" evidence="5">
    <location>
        <begin position="61"/>
        <end position="84"/>
    </location>
</feature>
<evidence type="ECO:0000313" key="6">
    <source>
        <dbReference type="EMBL" id="RAG86339.1"/>
    </source>
</evidence>
<evidence type="ECO:0000256" key="3">
    <source>
        <dbReference type="ARBA" id="ARBA00022989"/>
    </source>
</evidence>
<evidence type="ECO:0000256" key="1">
    <source>
        <dbReference type="ARBA" id="ARBA00004141"/>
    </source>
</evidence>
<feature type="transmembrane region" description="Helical" evidence="5">
    <location>
        <begin position="290"/>
        <end position="311"/>
    </location>
</feature>
<dbReference type="InterPro" id="IPR044878">
    <property type="entry name" value="UbiA_sf"/>
</dbReference>
<feature type="transmembrane region" description="Helical" evidence="5">
    <location>
        <begin position="104"/>
        <end position="125"/>
    </location>
</feature>
<gene>
    <name evidence="6" type="ORF">DN069_06840</name>
</gene>
<comment type="subcellular location">
    <subcellularLocation>
        <location evidence="1">Membrane</location>
        <topology evidence="1">Multi-pass membrane protein</topology>
    </subcellularLocation>
</comment>
<keyword evidence="7" id="KW-1185">Reference proteome</keyword>
<comment type="caution">
    <text evidence="6">The sequence shown here is derived from an EMBL/GenBank/DDBJ whole genome shotgun (WGS) entry which is preliminary data.</text>
</comment>
<evidence type="ECO:0000256" key="2">
    <source>
        <dbReference type="ARBA" id="ARBA00022692"/>
    </source>
</evidence>
<dbReference type="Gene3D" id="1.10.357.140">
    <property type="entry name" value="UbiA prenyltransferase"/>
    <property type="match status" value="1"/>
</dbReference>
<proteinExistence type="predicted"/>
<dbReference type="Pfam" id="PF01040">
    <property type="entry name" value="UbiA"/>
    <property type="match status" value="1"/>
</dbReference>
<accession>A0A2X0KGY2</accession>
<feature type="transmembrane region" description="Helical" evidence="5">
    <location>
        <begin position="158"/>
        <end position="178"/>
    </location>
</feature>
<reference evidence="6 7" key="1">
    <citation type="submission" date="2018-06" db="EMBL/GenBank/DDBJ databases">
        <title>Streptacidiphilus pinicola sp. nov., isolated from pine grove soil.</title>
        <authorList>
            <person name="Roh S.G."/>
            <person name="Park S."/>
            <person name="Kim M.-K."/>
            <person name="Yun B.-R."/>
            <person name="Park J."/>
            <person name="Kim M.J."/>
            <person name="Kim Y.S."/>
            <person name="Kim S.B."/>
        </authorList>
    </citation>
    <scope>NUCLEOTIDE SEQUENCE [LARGE SCALE GENOMIC DNA]</scope>
    <source>
        <strain evidence="6 7">MMS16-CNU450</strain>
    </source>
</reference>